<dbReference type="AntiFam" id="ANF00174">
    <property type="entry name" value="Shadow ORF (irp2)"/>
</dbReference>
<proteinExistence type="predicted"/>
<feature type="region of interest" description="Disordered" evidence="1">
    <location>
        <begin position="357"/>
        <end position="380"/>
    </location>
</feature>
<feature type="compositionally biased region" description="Gly residues" evidence="1">
    <location>
        <begin position="164"/>
        <end position="173"/>
    </location>
</feature>
<dbReference type="Proteomes" id="UP000014062">
    <property type="component" value="Chromosome"/>
</dbReference>
<dbReference type="EMBL" id="CM001889">
    <property type="protein sequence ID" value="EOY52611.1"/>
    <property type="molecule type" value="Genomic_DNA"/>
</dbReference>
<feature type="region of interest" description="Disordered" evidence="1">
    <location>
        <begin position="562"/>
        <end position="591"/>
    </location>
</feature>
<feature type="compositionally biased region" description="Basic and acidic residues" evidence="1">
    <location>
        <begin position="366"/>
        <end position="376"/>
    </location>
</feature>
<feature type="region of interest" description="Disordered" evidence="1">
    <location>
        <begin position="769"/>
        <end position="793"/>
    </location>
</feature>
<protein>
    <submittedName>
        <fullName evidence="2">Uncharacterized protein</fullName>
    </submittedName>
</protein>
<gene>
    <name evidence="2" type="ORF">SLI_7913</name>
</gene>
<evidence type="ECO:0000313" key="3">
    <source>
        <dbReference type="Proteomes" id="UP000014062"/>
    </source>
</evidence>
<feature type="compositionally biased region" description="Basic and acidic residues" evidence="1">
    <location>
        <begin position="702"/>
        <end position="711"/>
    </location>
</feature>
<dbReference type="AntiFam" id="ANF00178">
    <property type="entry name" value="Shadow ORF (opposite dhbF)"/>
</dbReference>
<evidence type="ECO:0000313" key="2">
    <source>
        <dbReference type="EMBL" id="EOY52611.1"/>
    </source>
</evidence>
<accession>A0A7U9E3F5</accession>
<reference evidence="3" key="1">
    <citation type="journal article" date="2013" name="Genome Biol. Evol.">
        <title>The genome sequence of Streptomyces lividans 66 reveals a novel tRNA-dependent peptide biosynthetic system within a metal-related genomic island.</title>
        <authorList>
            <person name="Cruz-Morales P."/>
            <person name="Vijgenboom E."/>
            <person name="Iruegas-Bocardo F."/>
            <person name="Girard G."/>
            <person name="Yanez-Guerra L.A."/>
            <person name="Ramos-Aboites H.E."/>
            <person name="Pernodet J.L."/>
            <person name="Anne J."/>
            <person name="van Wezel G.P."/>
            <person name="Barona-Gomez F."/>
        </authorList>
    </citation>
    <scope>NUCLEOTIDE SEQUENCE [LARGE SCALE GENOMIC DNA]</scope>
    <source>
        <strain evidence="3">1326</strain>
    </source>
</reference>
<evidence type="ECO:0000256" key="1">
    <source>
        <dbReference type="SAM" id="MobiDB-lite"/>
    </source>
</evidence>
<name>A0A7U9E3F5_STRLI</name>
<feature type="region of interest" description="Disordered" evidence="1">
    <location>
        <begin position="160"/>
        <end position="180"/>
    </location>
</feature>
<feature type="region of interest" description="Disordered" evidence="1">
    <location>
        <begin position="646"/>
        <end position="711"/>
    </location>
</feature>
<organism evidence="2 3">
    <name type="scientific">Streptomyces lividans 1326</name>
    <dbReference type="NCBI Taxonomy" id="1200984"/>
    <lineage>
        <taxon>Bacteria</taxon>
        <taxon>Bacillati</taxon>
        <taxon>Actinomycetota</taxon>
        <taxon>Actinomycetes</taxon>
        <taxon>Kitasatosporales</taxon>
        <taxon>Streptomycetaceae</taxon>
        <taxon>Streptomyces</taxon>
    </lineage>
</organism>
<sequence>MRACARLVTAGPPSVACRLDERGQAPPARRRVVHDDRARGDRGVGLYGGLHLGEFDPVSADLDLGVLPAQELDGPVGQVAAEVARAVEPLSGGQVGEEPLCRALAVAEVAQGDTGTADVQLARHPLGPRPQVPVEHGERLVGQGLAVRDAGAGGVDLADRVGDGPDGALGGSAEGDDLQSGQEFTGLVGQCDRYPVARYQCQAQGAVVGGGLGAEPVAQHVELARYGVPHRDAEVADEFGPVGGVAAPVGPGQDEGGAHGERSEQVVDGQVEAESGDAEDAVALVDGEAAVDVLDGVEGGPVADHHAFGRAGGARGVDDVGEVVRVPAGCGREVRGGLPDEVHGDRRHRRGEVFEFGEPGLGEDGADARVPDDRVPAGRRLGRVDGQVGAARHEGAEDGDDLFPALVHPDGHRFPGSQSGGRQVLGESCGAGDELPVGEGQFGGADRDRVRCGPCPGEYGFVEQGVREGALGRVDRGPARRLCRGQRDADGCVPGLLACLALGRQRTHECRVRLEHGVGRPVGERALPDVPGQAEGVAAVHDLAVEPHLRCPGHGVLHLGGHALGGGTRAQGAGEDDRHEDRSAGPAGEFGEHLRAGEQRVGQVIEELFAHGPGPFGEGGRGVEVDGEEFERGEVADEAVDVLVQGGPVDGGHVEGEPAGARPGADRLGVSGEQGRRRGQPAPRGTFGEPVPVGRGQQHLQPAERHRVAAGRRDAARFRRVVHRGLPGFGEGQFGGGRQGVEPFGPVGAVAGVAVGVGKGAAGQDVVAESDPRRVGEGGAAVAPPELGEQDPQAGVVDDEHVEGEVQYGPPVGPGHVYVEEGPLVGGRLAGGQPRPGVPHPCLGGGGRQGGQVVGPDGQRGHLGQDPLVAVLVDDGPEHVVPLDQLPPHGGDSVDVEVGICQLHVGVAADAPVGVGVGAADEVGGLDVRQGEGFVAVVGVGPQRRFRRFQMAQDGFLVRAQFGSVRVGEPALRGPEPQLSVLGPQHHAFVRVSGQQFSDVHSSPVS</sequence>
<dbReference type="AlphaFoldDB" id="A0A7U9E3F5"/>